<feature type="chain" id="PRO_5037563601" description="Lipoprotein" evidence="1">
    <location>
        <begin position="18"/>
        <end position="178"/>
    </location>
</feature>
<evidence type="ECO:0008006" key="4">
    <source>
        <dbReference type="Google" id="ProtNLM"/>
    </source>
</evidence>
<dbReference type="EMBL" id="CP064781">
    <property type="protein sequence ID" value="QRJ65461.1"/>
    <property type="molecule type" value="Genomic_DNA"/>
</dbReference>
<dbReference type="KEGG" id="ares:IWH25_09105"/>
<feature type="signal peptide" evidence="1">
    <location>
        <begin position="1"/>
        <end position="17"/>
    </location>
</feature>
<evidence type="ECO:0000256" key="1">
    <source>
        <dbReference type="SAM" id="SignalP"/>
    </source>
</evidence>
<proteinExistence type="predicted"/>
<evidence type="ECO:0000313" key="2">
    <source>
        <dbReference type="EMBL" id="QRJ65461.1"/>
    </source>
</evidence>
<reference evidence="2" key="1">
    <citation type="submission" date="2020-11" db="EMBL/GenBank/DDBJ databases">
        <title>Azospira restricta DSM 18626 genome sequence.</title>
        <authorList>
            <person name="Moe W.M."/>
        </authorList>
    </citation>
    <scope>NUCLEOTIDE SEQUENCE</scope>
    <source>
        <strain evidence="2">DSM 18626</strain>
    </source>
</reference>
<evidence type="ECO:0000313" key="3">
    <source>
        <dbReference type="Proteomes" id="UP000663444"/>
    </source>
</evidence>
<dbReference type="Proteomes" id="UP000663444">
    <property type="component" value="Chromosome"/>
</dbReference>
<gene>
    <name evidence="2" type="ORF">IWH25_09105</name>
</gene>
<keyword evidence="3" id="KW-1185">Reference proteome</keyword>
<dbReference type="AlphaFoldDB" id="A0A974SRZ7"/>
<organism evidence="2 3">
    <name type="scientific">Azospira restricta</name>
    <dbReference type="NCBI Taxonomy" id="404405"/>
    <lineage>
        <taxon>Bacteria</taxon>
        <taxon>Pseudomonadati</taxon>
        <taxon>Pseudomonadota</taxon>
        <taxon>Betaproteobacteria</taxon>
        <taxon>Rhodocyclales</taxon>
        <taxon>Rhodocyclaceae</taxon>
        <taxon>Azospira</taxon>
    </lineage>
</organism>
<sequence length="178" mass="19307">MSLTRALLLAGGVVAAAAGCSSVPNVPPSGSVVPSEGKVQVASSLSYTYEELIAAPAVAWSLKGILDNSLDQLPILRTPLVLYFVYQPFAPNWSVEEAQLDGETYYVRLLAKRFRVGGDGEAMNVLKRRAVQLQYERGYAGYRIVDYSEGIESSTPVAQRYSHGIVQLVRAETAPGRR</sequence>
<protein>
    <recommendedName>
        <fullName evidence="4">Lipoprotein</fullName>
    </recommendedName>
</protein>
<accession>A0A974SRZ7</accession>
<dbReference type="RefSeq" id="WP_203388991.1">
    <property type="nucleotide sequence ID" value="NZ_CP064781.1"/>
</dbReference>
<dbReference type="PROSITE" id="PS51257">
    <property type="entry name" value="PROKAR_LIPOPROTEIN"/>
    <property type="match status" value="1"/>
</dbReference>
<keyword evidence="1" id="KW-0732">Signal</keyword>
<name>A0A974SRZ7_9RHOO</name>